<comment type="caution">
    <text evidence="2">The sequence shown here is derived from an EMBL/GenBank/DDBJ whole genome shotgun (WGS) entry which is preliminary data.</text>
</comment>
<reference evidence="2 3" key="1">
    <citation type="journal article" date="2018" name="Genet. Mol. Biol.">
        <title>The genome sequence of Dyella jiangningensis FCAV SCS01 from a lignocellulose-decomposing microbial consortium metagenome reveals potential for biotechnological applications.</title>
        <authorList>
            <person name="Desiderato J.G."/>
            <person name="Alvarenga D.O."/>
            <person name="Constancio M.T.L."/>
            <person name="Alves L.M.C."/>
            <person name="Varani A.M."/>
        </authorList>
    </citation>
    <scope>NUCLEOTIDE SEQUENCE [LARGE SCALE GENOMIC DNA]</scope>
    <source>
        <strain evidence="2 3">FCAV SCS01</strain>
    </source>
</reference>
<dbReference type="EMBL" id="NFZS01000001">
    <property type="protein sequence ID" value="RAO77998.1"/>
    <property type="molecule type" value="Genomic_DNA"/>
</dbReference>
<dbReference type="AlphaFoldDB" id="A0A328P6T8"/>
<sequence>MNTHDHDDDPLPGEDELKALYGSLPRKEPSPSLDQAVHRMAADAVRPSKRRARWPAMAASAAVLVLAGGISWRLYEQSPERTPMPAPAASGREAATSAGLAAPAPPRAAKATTEPAATAASSLATSTPAIAQRQHESIRMALKPRVLPAAPATRRAVPEAAAPSEPTAQDQVMEASAPLPAPAPPVPAAAQAYAPSPPAPEARANDSRHAMAAKTMAAPAVVAIAPADPTARNPADSPEQELDKIRQLFAQQRRDEALQRLSAFRQAHPDIPVPGDLQDQQARHE</sequence>
<name>A0A328P6T8_9GAMM</name>
<gene>
    <name evidence="2" type="ORF">CA260_09255</name>
</gene>
<evidence type="ECO:0000313" key="2">
    <source>
        <dbReference type="EMBL" id="RAO77998.1"/>
    </source>
</evidence>
<dbReference type="OrthoDB" id="5954551at2"/>
<dbReference type="RefSeq" id="WP_111982422.1">
    <property type="nucleotide sequence ID" value="NZ_NFZS01000001.1"/>
</dbReference>
<feature type="region of interest" description="Disordered" evidence="1">
    <location>
        <begin position="78"/>
        <end position="214"/>
    </location>
</feature>
<proteinExistence type="predicted"/>
<organism evidence="2 3">
    <name type="scientific">Dyella jiangningensis</name>
    <dbReference type="NCBI Taxonomy" id="1379159"/>
    <lineage>
        <taxon>Bacteria</taxon>
        <taxon>Pseudomonadati</taxon>
        <taxon>Pseudomonadota</taxon>
        <taxon>Gammaproteobacteria</taxon>
        <taxon>Lysobacterales</taxon>
        <taxon>Rhodanobacteraceae</taxon>
        <taxon>Dyella</taxon>
    </lineage>
</organism>
<feature type="region of interest" description="Disordered" evidence="1">
    <location>
        <begin position="1"/>
        <end position="53"/>
    </location>
</feature>
<accession>A0A328P6T8</accession>
<dbReference type="Proteomes" id="UP000248926">
    <property type="component" value="Unassembled WGS sequence"/>
</dbReference>
<evidence type="ECO:0000313" key="3">
    <source>
        <dbReference type="Proteomes" id="UP000248926"/>
    </source>
</evidence>
<protein>
    <submittedName>
        <fullName evidence="2">Uncharacterized protein</fullName>
    </submittedName>
</protein>
<evidence type="ECO:0000256" key="1">
    <source>
        <dbReference type="SAM" id="MobiDB-lite"/>
    </source>
</evidence>
<feature type="region of interest" description="Disordered" evidence="1">
    <location>
        <begin position="259"/>
        <end position="285"/>
    </location>
</feature>
<keyword evidence="3" id="KW-1185">Reference proteome</keyword>
<feature type="compositionally biased region" description="Low complexity" evidence="1">
    <location>
        <begin position="94"/>
        <end position="131"/>
    </location>
</feature>